<feature type="region of interest" description="Disordered" evidence="1">
    <location>
        <begin position="124"/>
        <end position="145"/>
    </location>
</feature>
<organism evidence="2 3">
    <name type="scientific">Dendrothele bispora (strain CBS 962.96)</name>
    <dbReference type="NCBI Taxonomy" id="1314807"/>
    <lineage>
        <taxon>Eukaryota</taxon>
        <taxon>Fungi</taxon>
        <taxon>Dikarya</taxon>
        <taxon>Basidiomycota</taxon>
        <taxon>Agaricomycotina</taxon>
        <taxon>Agaricomycetes</taxon>
        <taxon>Agaricomycetidae</taxon>
        <taxon>Agaricales</taxon>
        <taxon>Agaricales incertae sedis</taxon>
        <taxon>Dendrothele</taxon>
    </lineage>
</organism>
<keyword evidence="3" id="KW-1185">Reference proteome</keyword>
<dbReference type="Proteomes" id="UP000297245">
    <property type="component" value="Unassembled WGS sequence"/>
</dbReference>
<evidence type="ECO:0000256" key="1">
    <source>
        <dbReference type="SAM" id="MobiDB-lite"/>
    </source>
</evidence>
<sequence>KLEHGANGAHNDDVNNAKGEVADWLNECVVYPHRPLLARKSQTRHGFNHPTTGRLLCPTDLDWDDVQWKRKISVNKTDFFFCIRALYSNEVGDPNDIEEGFLKGELLVKMFKLVFTAASSNDEISVHNSDDENDEPPSKRRKSTRKNVAQLLNMTSVPPRGIAYAAVMLRFALSDAKSWGSD</sequence>
<proteinExistence type="predicted"/>
<name>A0A4S8MCK5_DENBC</name>
<evidence type="ECO:0000313" key="2">
    <source>
        <dbReference type="EMBL" id="THU99723.1"/>
    </source>
</evidence>
<dbReference type="InterPro" id="IPR046521">
    <property type="entry name" value="DUF6698"/>
</dbReference>
<accession>A0A4S8MCK5</accession>
<gene>
    <name evidence="2" type="ORF">K435DRAFT_621145</name>
</gene>
<evidence type="ECO:0000313" key="3">
    <source>
        <dbReference type="Proteomes" id="UP000297245"/>
    </source>
</evidence>
<dbReference type="Pfam" id="PF20414">
    <property type="entry name" value="DUF6698"/>
    <property type="match status" value="1"/>
</dbReference>
<dbReference type="OrthoDB" id="2662502at2759"/>
<reference evidence="2 3" key="1">
    <citation type="journal article" date="2019" name="Nat. Ecol. Evol.">
        <title>Megaphylogeny resolves global patterns of mushroom evolution.</title>
        <authorList>
            <person name="Varga T."/>
            <person name="Krizsan K."/>
            <person name="Foldi C."/>
            <person name="Dima B."/>
            <person name="Sanchez-Garcia M."/>
            <person name="Sanchez-Ramirez S."/>
            <person name="Szollosi G.J."/>
            <person name="Szarkandi J.G."/>
            <person name="Papp V."/>
            <person name="Albert L."/>
            <person name="Andreopoulos W."/>
            <person name="Angelini C."/>
            <person name="Antonin V."/>
            <person name="Barry K.W."/>
            <person name="Bougher N.L."/>
            <person name="Buchanan P."/>
            <person name="Buyck B."/>
            <person name="Bense V."/>
            <person name="Catcheside P."/>
            <person name="Chovatia M."/>
            <person name="Cooper J."/>
            <person name="Damon W."/>
            <person name="Desjardin D."/>
            <person name="Finy P."/>
            <person name="Geml J."/>
            <person name="Haridas S."/>
            <person name="Hughes K."/>
            <person name="Justo A."/>
            <person name="Karasinski D."/>
            <person name="Kautmanova I."/>
            <person name="Kiss B."/>
            <person name="Kocsube S."/>
            <person name="Kotiranta H."/>
            <person name="LaButti K.M."/>
            <person name="Lechner B.E."/>
            <person name="Liimatainen K."/>
            <person name="Lipzen A."/>
            <person name="Lukacs Z."/>
            <person name="Mihaltcheva S."/>
            <person name="Morgado L.N."/>
            <person name="Niskanen T."/>
            <person name="Noordeloos M.E."/>
            <person name="Ohm R.A."/>
            <person name="Ortiz-Santana B."/>
            <person name="Ovrebo C."/>
            <person name="Racz N."/>
            <person name="Riley R."/>
            <person name="Savchenko A."/>
            <person name="Shiryaev A."/>
            <person name="Soop K."/>
            <person name="Spirin V."/>
            <person name="Szebenyi C."/>
            <person name="Tomsovsky M."/>
            <person name="Tulloss R.E."/>
            <person name="Uehling J."/>
            <person name="Grigoriev I.V."/>
            <person name="Vagvolgyi C."/>
            <person name="Papp T."/>
            <person name="Martin F.M."/>
            <person name="Miettinen O."/>
            <person name="Hibbett D.S."/>
            <person name="Nagy L.G."/>
        </authorList>
    </citation>
    <scope>NUCLEOTIDE SEQUENCE [LARGE SCALE GENOMIC DNA]</scope>
    <source>
        <strain evidence="2 3">CBS 962.96</strain>
    </source>
</reference>
<protein>
    <submittedName>
        <fullName evidence="2">Uncharacterized protein</fullName>
    </submittedName>
</protein>
<dbReference type="AlphaFoldDB" id="A0A4S8MCK5"/>
<feature type="non-terminal residue" evidence="2">
    <location>
        <position position="182"/>
    </location>
</feature>
<dbReference type="EMBL" id="ML179115">
    <property type="protein sequence ID" value="THU99723.1"/>
    <property type="molecule type" value="Genomic_DNA"/>
</dbReference>
<feature type="non-terminal residue" evidence="2">
    <location>
        <position position="1"/>
    </location>
</feature>